<dbReference type="RefSeq" id="WP_165265002.1">
    <property type="nucleotide sequence ID" value="NZ_JAALLS010000001.1"/>
</dbReference>
<keyword evidence="1" id="KW-0802">TPR repeat</keyword>
<dbReference type="Proteomes" id="UP000479132">
    <property type="component" value="Unassembled WGS sequence"/>
</dbReference>
<feature type="chain" id="PRO_5026939008" evidence="2">
    <location>
        <begin position="26"/>
        <end position="643"/>
    </location>
</feature>
<evidence type="ECO:0000313" key="4">
    <source>
        <dbReference type="Proteomes" id="UP000479132"/>
    </source>
</evidence>
<keyword evidence="2" id="KW-0732">Signal</keyword>
<protein>
    <submittedName>
        <fullName evidence="3">Uncharacterized protein</fullName>
    </submittedName>
</protein>
<dbReference type="SUPFAM" id="SSF48452">
    <property type="entry name" value="TPR-like"/>
    <property type="match status" value="2"/>
</dbReference>
<evidence type="ECO:0000313" key="3">
    <source>
        <dbReference type="EMBL" id="NGP86826.1"/>
    </source>
</evidence>
<dbReference type="Pfam" id="PF13432">
    <property type="entry name" value="TPR_16"/>
    <property type="match status" value="1"/>
</dbReference>
<gene>
    <name evidence="3" type="ORF">G3569_00560</name>
</gene>
<evidence type="ECO:0000256" key="1">
    <source>
        <dbReference type="PROSITE-ProRule" id="PRU00339"/>
    </source>
</evidence>
<feature type="repeat" description="TPR" evidence="1">
    <location>
        <begin position="163"/>
        <end position="196"/>
    </location>
</feature>
<feature type="signal peptide" evidence="2">
    <location>
        <begin position="1"/>
        <end position="25"/>
    </location>
</feature>
<comment type="caution">
    <text evidence="3">The sequence shown here is derived from an EMBL/GenBank/DDBJ whole genome shotgun (WGS) entry which is preliminary data.</text>
</comment>
<dbReference type="Gene3D" id="1.25.40.10">
    <property type="entry name" value="Tetratricopeptide repeat domain"/>
    <property type="match status" value="2"/>
</dbReference>
<reference evidence="3 4" key="1">
    <citation type="submission" date="2020-02" db="EMBL/GenBank/DDBJ databases">
        <title>Aliifodinibius halophilus 2W32, complete genome.</title>
        <authorList>
            <person name="Li Y."/>
            <person name="Wu S."/>
        </authorList>
    </citation>
    <scope>NUCLEOTIDE SEQUENCE [LARGE SCALE GENOMIC DNA]</scope>
    <source>
        <strain evidence="3 4">2W32</strain>
    </source>
</reference>
<keyword evidence="4" id="KW-1185">Reference proteome</keyword>
<dbReference type="EMBL" id="JAALLS010000001">
    <property type="protein sequence ID" value="NGP86826.1"/>
    <property type="molecule type" value="Genomic_DNA"/>
</dbReference>
<dbReference type="InterPro" id="IPR019734">
    <property type="entry name" value="TPR_rpt"/>
</dbReference>
<accession>A0A6M1STF2</accession>
<dbReference type="AlphaFoldDB" id="A0A6M1STF2"/>
<dbReference type="InterPro" id="IPR011990">
    <property type="entry name" value="TPR-like_helical_dom_sf"/>
</dbReference>
<proteinExistence type="predicted"/>
<dbReference type="PROSITE" id="PS50005">
    <property type="entry name" value="TPR"/>
    <property type="match status" value="1"/>
</dbReference>
<name>A0A6M1STF2_9BACT</name>
<organism evidence="3 4">
    <name type="scientific">Fodinibius halophilus</name>
    <dbReference type="NCBI Taxonomy" id="1736908"/>
    <lineage>
        <taxon>Bacteria</taxon>
        <taxon>Pseudomonadati</taxon>
        <taxon>Balneolota</taxon>
        <taxon>Balneolia</taxon>
        <taxon>Balneolales</taxon>
        <taxon>Balneolaceae</taxon>
        <taxon>Fodinibius</taxon>
    </lineage>
</organism>
<evidence type="ECO:0000256" key="2">
    <source>
        <dbReference type="SAM" id="SignalP"/>
    </source>
</evidence>
<sequence length="643" mass="75123">MKKHSISIYLLLVLCLAFIPQTGWAQLDNEYFAAEQLFRQQEYQQAFQKFNHLHKERPNNFTYFNKAVECLINLKKYDRAISLAQQAVEENHYKARAQIQLGKIYHVKGSTDKAFSIWDKLANEYTKDRQISLQLARTLTRRQAFDRAIDIYQQLQSYVTSSNMISSELADTYLQAGKYEQAIREYLQLVKKSPARMSFMQQRLIRFQDDYIYDVAILEISDFLEQLSPRHPSYRNLQQLEVWLLMERELYKRALVTAKEYEAKSSNLTYLPFNIGRKLLAAQKFELAKEAYSYYIKNDVHSLKYRSMEKLATAYRRWAAYLENYNLDLSTKRNSLYDKAFKTLQSIKQQNPSYRRLDKVLVAMAELSLDITHQPDTAAKYLEELQALSGQSLQSKIHYIQGRLHLYNQEYSRARIAFTKSNKQSKTGSLAEESRYYLALTDFYAGDYEFAKIQLNALERQNTSYFANDAVQLRLWIQNGLHADSTGKQLQPFADAIEYFSQGKDQLAQNSLHELFEEKAYHPLIDDAILELSTHKTEGNIGYIYKTLSHYLAQYGSVSPLYERLLWERARLADQLVTNNNLSPTLSEAADNTNAFSADTEVELPETVKQLIPIYEEVLIHFPNGFYATYVRNRINELQNIQT</sequence>